<keyword evidence="2" id="KW-0472">Membrane</keyword>
<dbReference type="KEGG" id="mik:FOE78_14535"/>
<keyword evidence="2" id="KW-1133">Transmembrane helix</keyword>
<name>A0A516Q0L5_9ACTN</name>
<accession>A0A516Q0L5</accession>
<evidence type="ECO:0000313" key="4">
    <source>
        <dbReference type="Proteomes" id="UP000319263"/>
    </source>
</evidence>
<evidence type="ECO:0000256" key="1">
    <source>
        <dbReference type="SAM" id="MobiDB-lite"/>
    </source>
</evidence>
<keyword evidence="4" id="KW-1185">Reference proteome</keyword>
<protein>
    <submittedName>
        <fullName evidence="3">Uncharacterized protein</fullName>
    </submittedName>
</protein>
<feature type="transmembrane region" description="Helical" evidence="2">
    <location>
        <begin position="72"/>
        <end position="98"/>
    </location>
</feature>
<organism evidence="3 4">
    <name type="scientific">Microlunatus elymi</name>
    <dbReference type="NCBI Taxonomy" id="2596828"/>
    <lineage>
        <taxon>Bacteria</taxon>
        <taxon>Bacillati</taxon>
        <taxon>Actinomycetota</taxon>
        <taxon>Actinomycetes</taxon>
        <taxon>Propionibacteriales</taxon>
        <taxon>Propionibacteriaceae</taxon>
        <taxon>Microlunatus</taxon>
    </lineage>
</organism>
<feature type="region of interest" description="Disordered" evidence="1">
    <location>
        <begin position="1"/>
        <end position="34"/>
    </location>
</feature>
<feature type="transmembrane region" description="Helical" evidence="2">
    <location>
        <begin position="45"/>
        <end position="66"/>
    </location>
</feature>
<keyword evidence="2" id="KW-0812">Transmembrane</keyword>
<evidence type="ECO:0000256" key="2">
    <source>
        <dbReference type="SAM" id="Phobius"/>
    </source>
</evidence>
<evidence type="ECO:0000313" key="3">
    <source>
        <dbReference type="EMBL" id="QDP96975.1"/>
    </source>
</evidence>
<dbReference type="Proteomes" id="UP000319263">
    <property type="component" value="Chromosome"/>
</dbReference>
<dbReference type="OrthoDB" id="3872677at2"/>
<dbReference type="EMBL" id="CP041692">
    <property type="protein sequence ID" value="QDP96975.1"/>
    <property type="molecule type" value="Genomic_DNA"/>
</dbReference>
<sequence length="103" mass="11063">MVNEMADTVQTSTVPEVSTGRHANPALQPLDSRPMRHVHHGQTGAMWTATICIFLGFLVGAIGLVMRTNWALFVIGGAICVIGIAAGLIMQALGFGIYEKKKR</sequence>
<reference evidence="3 4" key="1">
    <citation type="submission" date="2019-07" db="EMBL/GenBank/DDBJ databases">
        <title>Microlunatus dokdonensis sp. nov. isolated from the rhizospheric soil of the wild plant Elymus tsukushiensis.</title>
        <authorList>
            <person name="Ghim S.-Y."/>
            <person name="Hwang Y.-J."/>
            <person name="Son J.-S."/>
            <person name="Shin J.-H."/>
        </authorList>
    </citation>
    <scope>NUCLEOTIDE SEQUENCE [LARGE SCALE GENOMIC DNA]</scope>
    <source>
        <strain evidence="3 4">KUDC0627</strain>
    </source>
</reference>
<dbReference type="RefSeq" id="WP_143986936.1">
    <property type="nucleotide sequence ID" value="NZ_CP041692.1"/>
</dbReference>
<dbReference type="NCBIfam" id="NF041681">
    <property type="entry name" value="HGxxPAAW"/>
    <property type="match status" value="1"/>
</dbReference>
<dbReference type="AlphaFoldDB" id="A0A516Q0L5"/>
<gene>
    <name evidence="3" type="ORF">FOE78_14535</name>
</gene>
<proteinExistence type="predicted"/>